<feature type="domain" description="Polymerase beta nucleotidyltransferase" evidence="1">
    <location>
        <begin position="17"/>
        <end position="100"/>
    </location>
</feature>
<sequence length="107" mass="12393">MSYEVESRERILDQLRQIVQTNMNSEPVQVYLFGSWARHEEKRSSDIDLAINSLSPLSTSKWNRLIEDIEESTIPYTVDIVDLAHANPILVQQVKEEGILWKDYTTG</sequence>
<accession>A0A0C2V305</accession>
<dbReference type="OrthoDB" id="9809668at2"/>
<dbReference type="PANTHER" id="PTHR43852">
    <property type="entry name" value="NUCLEOTIDYLTRANSFERASE"/>
    <property type="match status" value="1"/>
</dbReference>
<dbReference type="Proteomes" id="UP000031950">
    <property type="component" value="Unassembled WGS sequence"/>
</dbReference>
<evidence type="ECO:0000313" key="2">
    <source>
        <dbReference type="EMBL" id="KIL43427.1"/>
    </source>
</evidence>
<comment type="caution">
    <text evidence="2">The sequence shown here is derived from an EMBL/GenBank/DDBJ whole genome shotgun (WGS) entry which is preliminary data.</text>
</comment>
<evidence type="ECO:0000313" key="3">
    <source>
        <dbReference type="Proteomes" id="UP000031950"/>
    </source>
</evidence>
<dbReference type="PANTHER" id="PTHR43852:SF2">
    <property type="entry name" value="PROTEIN ADENYLYLTRANSFERASE MNTA"/>
    <property type="match status" value="1"/>
</dbReference>
<dbReference type="EMBL" id="JXRQ01000029">
    <property type="protein sequence ID" value="KIL43427.1"/>
    <property type="molecule type" value="Genomic_DNA"/>
</dbReference>
<evidence type="ECO:0000259" key="1">
    <source>
        <dbReference type="Pfam" id="PF18765"/>
    </source>
</evidence>
<dbReference type="AlphaFoldDB" id="A0A0C2V305"/>
<dbReference type="PATRIC" id="fig|135826.4.peg.3114"/>
<organism evidence="2 3">
    <name type="scientific">Jeotgalibacillus alimentarius</name>
    <dbReference type="NCBI Taxonomy" id="135826"/>
    <lineage>
        <taxon>Bacteria</taxon>
        <taxon>Bacillati</taxon>
        <taxon>Bacillota</taxon>
        <taxon>Bacilli</taxon>
        <taxon>Bacillales</taxon>
        <taxon>Caryophanaceae</taxon>
        <taxon>Jeotgalibacillus</taxon>
    </lineage>
</organism>
<name>A0A0C2V305_9BACL</name>
<keyword evidence="3" id="KW-1185">Reference proteome</keyword>
<proteinExistence type="predicted"/>
<reference evidence="2 3" key="1">
    <citation type="submission" date="2015-01" db="EMBL/GenBank/DDBJ databases">
        <title>Genome sequence of Jeotgalibacillus alimentarius.</title>
        <authorList>
            <person name="Goh K.M."/>
            <person name="Chan K.-G."/>
            <person name="Yaakop A.S."/>
            <person name="Ee R."/>
            <person name="Gan H.M."/>
            <person name="Chan C.S."/>
        </authorList>
    </citation>
    <scope>NUCLEOTIDE SEQUENCE [LARGE SCALE GENOMIC DNA]</scope>
    <source>
        <strain evidence="2 3">YKJ-13</strain>
    </source>
</reference>
<dbReference type="Gene3D" id="3.30.460.10">
    <property type="entry name" value="Beta Polymerase, domain 2"/>
    <property type="match status" value="1"/>
</dbReference>
<dbReference type="RefSeq" id="WP_041123644.1">
    <property type="nucleotide sequence ID" value="NZ_JXRQ01000029.1"/>
</dbReference>
<dbReference type="STRING" id="135826.KP77_31330"/>
<dbReference type="CDD" id="cd05403">
    <property type="entry name" value="NT_KNTase_like"/>
    <property type="match status" value="1"/>
</dbReference>
<keyword evidence="2" id="KW-0808">Transferase</keyword>
<dbReference type="GO" id="GO:0016740">
    <property type="term" value="F:transferase activity"/>
    <property type="evidence" value="ECO:0007669"/>
    <property type="project" value="UniProtKB-KW"/>
</dbReference>
<gene>
    <name evidence="2" type="ORF">KP77_31330</name>
</gene>
<protein>
    <submittedName>
        <fullName evidence="2">Putative nucleotidyltransferase</fullName>
    </submittedName>
</protein>
<dbReference type="InterPro" id="IPR052930">
    <property type="entry name" value="TA_antitoxin_MntA"/>
</dbReference>
<dbReference type="SUPFAM" id="SSF81301">
    <property type="entry name" value="Nucleotidyltransferase"/>
    <property type="match status" value="1"/>
</dbReference>
<dbReference type="Pfam" id="PF18765">
    <property type="entry name" value="Polbeta"/>
    <property type="match status" value="1"/>
</dbReference>
<dbReference type="InterPro" id="IPR043519">
    <property type="entry name" value="NT_sf"/>
</dbReference>
<dbReference type="InterPro" id="IPR041633">
    <property type="entry name" value="Polbeta"/>
</dbReference>